<dbReference type="WBParaSite" id="JU765_v2.g5235.t1">
    <property type="protein sequence ID" value="JU765_v2.g5235.t1"/>
    <property type="gene ID" value="JU765_v2.g5235"/>
</dbReference>
<reference evidence="2" key="1">
    <citation type="submission" date="2022-11" db="UniProtKB">
        <authorList>
            <consortium name="WormBaseParasite"/>
        </authorList>
    </citation>
    <scope>IDENTIFICATION</scope>
</reference>
<evidence type="ECO:0000313" key="2">
    <source>
        <dbReference type="WBParaSite" id="JU765_v2.g5235.t1"/>
    </source>
</evidence>
<protein>
    <submittedName>
        <fullName evidence="2">Uncharacterized protein</fullName>
    </submittedName>
</protein>
<organism evidence="1 2">
    <name type="scientific">Panagrolaimus sp. JU765</name>
    <dbReference type="NCBI Taxonomy" id="591449"/>
    <lineage>
        <taxon>Eukaryota</taxon>
        <taxon>Metazoa</taxon>
        <taxon>Ecdysozoa</taxon>
        <taxon>Nematoda</taxon>
        <taxon>Chromadorea</taxon>
        <taxon>Rhabditida</taxon>
        <taxon>Tylenchina</taxon>
        <taxon>Panagrolaimomorpha</taxon>
        <taxon>Panagrolaimoidea</taxon>
        <taxon>Panagrolaimidae</taxon>
        <taxon>Panagrolaimus</taxon>
    </lineage>
</organism>
<name>A0AC34RC15_9BILA</name>
<evidence type="ECO:0000313" key="1">
    <source>
        <dbReference type="Proteomes" id="UP000887576"/>
    </source>
</evidence>
<accession>A0AC34RC15</accession>
<dbReference type="Proteomes" id="UP000887576">
    <property type="component" value="Unplaced"/>
</dbReference>
<proteinExistence type="predicted"/>
<sequence length="110" mass="12679">MDHQKPDKFFIDSFFGMIQKRNWFEICVAFDDPSWLGGGGYAQIFFWEEGREDDCQRLMSLEGVVPFGGKARDKFSCSFREEVFLVEKEQKNSSLASPPKGTIPFKLINP</sequence>